<organism evidence="3 4">
    <name type="scientific">Polaromonas jejuensis</name>
    <dbReference type="NCBI Taxonomy" id="457502"/>
    <lineage>
        <taxon>Bacteria</taxon>
        <taxon>Pseudomonadati</taxon>
        <taxon>Pseudomonadota</taxon>
        <taxon>Betaproteobacteria</taxon>
        <taxon>Burkholderiales</taxon>
        <taxon>Comamonadaceae</taxon>
        <taxon>Polaromonas</taxon>
    </lineage>
</organism>
<evidence type="ECO:0000313" key="4">
    <source>
        <dbReference type="Proteomes" id="UP001596084"/>
    </source>
</evidence>
<dbReference type="EMBL" id="JBHSMX010000023">
    <property type="protein sequence ID" value="MFC5522206.1"/>
    <property type="molecule type" value="Genomic_DNA"/>
</dbReference>
<protein>
    <recommendedName>
        <fullName evidence="5">Lipoprotein</fullName>
    </recommendedName>
</protein>
<keyword evidence="4" id="KW-1185">Reference proteome</keyword>
<evidence type="ECO:0000313" key="3">
    <source>
        <dbReference type="EMBL" id="MFC5522206.1"/>
    </source>
</evidence>
<accession>A0ABW0QC88</accession>
<gene>
    <name evidence="3" type="ORF">ACFPP7_14990</name>
</gene>
<dbReference type="PROSITE" id="PS51257">
    <property type="entry name" value="PROKAR_LIPOPROTEIN"/>
    <property type="match status" value="1"/>
</dbReference>
<dbReference type="RefSeq" id="WP_068834089.1">
    <property type="nucleotide sequence ID" value="NZ_JBHSMX010000023.1"/>
</dbReference>
<evidence type="ECO:0000256" key="1">
    <source>
        <dbReference type="SAM" id="MobiDB-lite"/>
    </source>
</evidence>
<feature type="region of interest" description="Disordered" evidence="1">
    <location>
        <begin position="40"/>
        <end position="63"/>
    </location>
</feature>
<reference evidence="4" key="1">
    <citation type="journal article" date="2019" name="Int. J. Syst. Evol. Microbiol.">
        <title>The Global Catalogue of Microorganisms (GCM) 10K type strain sequencing project: providing services to taxonomists for standard genome sequencing and annotation.</title>
        <authorList>
            <consortium name="The Broad Institute Genomics Platform"/>
            <consortium name="The Broad Institute Genome Sequencing Center for Infectious Disease"/>
            <person name="Wu L."/>
            <person name="Ma J."/>
        </authorList>
    </citation>
    <scope>NUCLEOTIDE SEQUENCE [LARGE SCALE GENOMIC DNA]</scope>
    <source>
        <strain evidence="4">CGMCC 4.7277</strain>
    </source>
</reference>
<proteinExistence type="predicted"/>
<name>A0ABW0QC88_9BURK</name>
<evidence type="ECO:0000256" key="2">
    <source>
        <dbReference type="SAM" id="SignalP"/>
    </source>
</evidence>
<sequence>MKKLTMVLLALAGLSALSGCVAYVPYDQGRHFYHGGPGAGYGDRDGDGMRDRHDRRPNNPYRY</sequence>
<feature type="chain" id="PRO_5045260029" description="Lipoprotein" evidence="2">
    <location>
        <begin position="23"/>
        <end position="63"/>
    </location>
</feature>
<feature type="compositionally biased region" description="Basic and acidic residues" evidence="1">
    <location>
        <begin position="42"/>
        <end position="57"/>
    </location>
</feature>
<feature type="signal peptide" evidence="2">
    <location>
        <begin position="1"/>
        <end position="22"/>
    </location>
</feature>
<dbReference type="Proteomes" id="UP001596084">
    <property type="component" value="Unassembled WGS sequence"/>
</dbReference>
<comment type="caution">
    <text evidence="3">The sequence shown here is derived from an EMBL/GenBank/DDBJ whole genome shotgun (WGS) entry which is preliminary data.</text>
</comment>
<keyword evidence="2" id="KW-0732">Signal</keyword>
<evidence type="ECO:0008006" key="5">
    <source>
        <dbReference type="Google" id="ProtNLM"/>
    </source>
</evidence>